<feature type="domain" description="Pesticidal crystal protein Cry22Aa Ig-like" evidence="4">
    <location>
        <begin position="605"/>
        <end position="666"/>
    </location>
</feature>
<keyword evidence="3" id="KW-0812">Transmembrane</keyword>
<feature type="region of interest" description="Disordered" evidence="2">
    <location>
        <begin position="30"/>
        <end position="55"/>
    </location>
</feature>
<dbReference type="Gene3D" id="2.60.40.10">
    <property type="entry name" value="Immunoglobulins"/>
    <property type="match status" value="6"/>
</dbReference>
<feature type="compositionally biased region" description="Basic and acidic residues" evidence="2">
    <location>
        <begin position="232"/>
        <end position="252"/>
    </location>
</feature>
<protein>
    <submittedName>
        <fullName evidence="5">Discoidin domain-containing protein</fullName>
    </submittedName>
</protein>
<feature type="domain" description="Pesticidal crystal protein Cry22Aa Ig-like" evidence="4">
    <location>
        <begin position="689"/>
        <end position="757"/>
    </location>
</feature>
<gene>
    <name evidence="5" type="ORF">ERS852470_00753</name>
</gene>
<evidence type="ECO:0000259" key="4">
    <source>
        <dbReference type="Pfam" id="PF16403"/>
    </source>
</evidence>
<evidence type="ECO:0000256" key="3">
    <source>
        <dbReference type="SAM" id="Phobius"/>
    </source>
</evidence>
<dbReference type="PANTHER" id="PTHR15127:SF32">
    <property type="entry name" value="HEAVYWEIGHT, ISOFORM A"/>
    <property type="match status" value="1"/>
</dbReference>
<dbReference type="EMBL" id="CYZV01000006">
    <property type="protein sequence ID" value="CUN80251.1"/>
    <property type="molecule type" value="Genomic_DNA"/>
</dbReference>
<dbReference type="Gene3D" id="3.80.10.10">
    <property type="entry name" value="Ribonuclease Inhibitor"/>
    <property type="match status" value="1"/>
</dbReference>
<keyword evidence="1" id="KW-0727">SH2 domain</keyword>
<accession>A0A173ZVC6</accession>
<name>A0A173ZVC6_9CLOT</name>
<feature type="compositionally biased region" description="Acidic residues" evidence="2">
    <location>
        <begin position="201"/>
        <end position="230"/>
    </location>
</feature>
<dbReference type="InterPro" id="IPR051846">
    <property type="entry name" value="SH2_domain_adapters"/>
</dbReference>
<feature type="compositionally biased region" description="Acidic residues" evidence="2">
    <location>
        <begin position="38"/>
        <end position="47"/>
    </location>
</feature>
<evidence type="ECO:0000313" key="6">
    <source>
        <dbReference type="Proteomes" id="UP000095558"/>
    </source>
</evidence>
<feature type="domain" description="Pesticidal crystal protein Cry22Aa Ig-like" evidence="4">
    <location>
        <begin position="437"/>
        <end position="499"/>
    </location>
</feature>
<dbReference type="Proteomes" id="UP000095558">
    <property type="component" value="Unassembled WGS sequence"/>
</dbReference>
<dbReference type="InterPro" id="IPR032179">
    <property type="entry name" value="Cry22Aa_Ig-like"/>
</dbReference>
<evidence type="ECO:0000256" key="1">
    <source>
        <dbReference type="ARBA" id="ARBA00022999"/>
    </source>
</evidence>
<dbReference type="PANTHER" id="PTHR15127">
    <property type="entry name" value="HEAVYWEIGHT, ISOFORM A"/>
    <property type="match status" value="1"/>
</dbReference>
<dbReference type="GO" id="GO:0001784">
    <property type="term" value="F:phosphotyrosine residue binding"/>
    <property type="evidence" value="ECO:0007669"/>
    <property type="project" value="TreeGrafter"/>
</dbReference>
<feature type="domain" description="Pesticidal crystal protein Cry22Aa Ig-like" evidence="4">
    <location>
        <begin position="517"/>
        <end position="584"/>
    </location>
</feature>
<organism evidence="5 6">
    <name type="scientific">Clostridium disporicum</name>
    <dbReference type="NCBI Taxonomy" id="84024"/>
    <lineage>
        <taxon>Bacteria</taxon>
        <taxon>Bacillati</taxon>
        <taxon>Bacillota</taxon>
        <taxon>Clostridia</taxon>
        <taxon>Eubacteriales</taxon>
        <taxon>Clostridiaceae</taxon>
        <taxon>Clostridium</taxon>
    </lineage>
</organism>
<proteinExistence type="predicted"/>
<feature type="domain" description="Pesticidal crystal protein Cry22Aa Ig-like" evidence="4">
    <location>
        <begin position="354"/>
        <end position="421"/>
    </location>
</feature>
<reference evidence="5 6" key="1">
    <citation type="submission" date="2015-09" db="EMBL/GenBank/DDBJ databases">
        <authorList>
            <consortium name="Pathogen Informatics"/>
        </authorList>
    </citation>
    <scope>NUCLEOTIDE SEQUENCE [LARGE SCALE GENOMIC DNA]</scope>
    <source>
        <strain evidence="5 6">2789STDY5834855</strain>
    </source>
</reference>
<dbReference type="InterPro" id="IPR032675">
    <property type="entry name" value="LRR_dom_sf"/>
</dbReference>
<evidence type="ECO:0000313" key="5">
    <source>
        <dbReference type="EMBL" id="CUN80251.1"/>
    </source>
</evidence>
<dbReference type="AlphaFoldDB" id="A0A173ZVC6"/>
<keyword evidence="3" id="KW-0472">Membrane</keyword>
<feature type="transmembrane region" description="Helical" evidence="3">
    <location>
        <begin position="772"/>
        <end position="791"/>
    </location>
</feature>
<dbReference type="RefSeq" id="WP_055275506.1">
    <property type="nucleotide sequence ID" value="NZ_CYZV01000006.1"/>
</dbReference>
<sequence length="796" mass="87566">MKKKLLSIFLSIVIIVTLLCTSIYVKAEGNDEAGTSSESEEVLGMGEEDTKEKDIQLNEGEVYQDGENVSDENNLNPGDYDSNLFKIVLYTLGKLSDESIKKDELKAITKIDIEALQNEHSDLENIEIKSFSLLKEISNLKEINLGNVKCENIGELKEITTLEIVKVNGNVVEKGSLESVSEENIQEVTEPIIENQVVDNNEAENSEINSDENTSDSSVIEEEPSDEVIDNSENKEYTEEEPTDSKDEDKSNEGAVVTGDESENLPIIDANDKTINVGDKFDPLDGVTAKSNNGEDLTDKIEIKENEVNPNEQGKYKVTYYVKDNDNKEATKTISITVQKGEEVVNTLPIINAENKTIELGNKFNELDGIKAIDEEDGDITNDIIVVSSNVDVNKEGVYVVTYEIKDKDGGKTRKTIEVTVVKPLEKENEAPYINASDRTIKQGESFNPLNGVNAYDTEDGDLTSKIRVIENMVDISVVGKYSVTFEVSDSAGYRVTKEIYINVVPKSNTRPIIYADNITVALGEKYNPYAMVSASDKEDGDITGKIIVVYNYVNVYKEGIYKVGYKVTDSMGTSASCVIKVKVKNFNNGNKVTSTGDVPVIYCNDISIALDTKFNPLEWVAATDKEDGDITNKVMVIYNNVDTSIEGNYHVTYEIIDSNGNKVNKAMMVVVESEDKMSGENKPPIINANDITLEKGRYFDPLDGVTALDDEDGNLTNKIIVKENEVNVSKKGVYKVTYEVTDSKGLVTTKSISVTVDGGSGFNSNSTIIKIIIGLLVIITVSGSATAIIVNKKKK</sequence>
<feature type="region of interest" description="Disordered" evidence="2">
    <location>
        <begin position="188"/>
        <end position="266"/>
    </location>
</feature>
<dbReference type="InterPro" id="IPR013783">
    <property type="entry name" value="Ig-like_fold"/>
</dbReference>
<evidence type="ECO:0000256" key="2">
    <source>
        <dbReference type="SAM" id="MobiDB-lite"/>
    </source>
</evidence>
<keyword evidence="3" id="KW-1133">Transmembrane helix</keyword>
<feature type="domain" description="Pesticidal crystal protein Cry22Aa Ig-like" evidence="4">
    <location>
        <begin position="270"/>
        <end position="338"/>
    </location>
</feature>
<dbReference type="Pfam" id="PF16403">
    <property type="entry name" value="Bact_surface_Ig-like"/>
    <property type="match status" value="6"/>
</dbReference>